<keyword evidence="9" id="KW-0472">Membrane</keyword>
<feature type="domain" description="DNA-directed DNA polymerase family B mitochondria/virus" evidence="10">
    <location>
        <begin position="1"/>
        <end position="98"/>
    </location>
</feature>
<organism evidence="11">
    <name type="scientific">Cantharellus lutescens</name>
    <dbReference type="NCBI Taxonomy" id="104198"/>
    <lineage>
        <taxon>Eukaryota</taxon>
        <taxon>Fungi</taxon>
        <taxon>Dikarya</taxon>
        <taxon>Basidiomycota</taxon>
        <taxon>Agaricomycotina</taxon>
        <taxon>Agaricomycetes</taxon>
        <taxon>Cantharellales</taxon>
        <taxon>Hydnaceae</taxon>
        <taxon>Cantharellus</taxon>
    </lineage>
</organism>
<dbReference type="AlphaFoldDB" id="A0A2U3TMN3"/>
<dbReference type="PANTHER" id="PTHR33568:SF3">
    <property type="entry name" value="DNA-DIRECTED DNA POLYMERASE"/>
    <property type="match status" value="1"/>
</dbReference>
<dbReference type="SUPFAM" id="SSF56672">
    <property type="entry name" value="DNA/RNA polymerases"/>
    <property type="match status" value="1"/>
</dbReference>
<dbReference type="Gene3D" id="3.90.1600.10">
    <property type="entry name" value="Palm domain of DNA polymerase"/>
    <property type="match status" value="1"/>
</dbReference>
<comment type="catalytic activity">
    <reaction evidence="8">
        <text>DNA(n) + a 2'-deoxyribonucleoside 5'-triphosphate = DNA(n+1) + diphosphate</text>
        <dbReference type="Rhea" id="RHEA:22508"/>
        <dbReference type="Rhea" id="RHEA-COMP:17339"/>
        <dbReference type="Rhea" id="RHEA-COMP:17340"/>
        <dbReference type="ChEBI" id="CHEBI:33019"/>
        <dbReference type="ChEBI" id="CHEBI:61560"/>
        <dbReference type="ChEBI" id="CHEBI:173112"/>
        <dbReference type="EC" id="2.7.7.7"/>
    </reaction>
</comment>
<keyword evidence="9" id="KW-0812">Transmembrane</keyword>
<gene>
    <name evidence="11" type="primary">orf122</name>
</gene>
<dbReference type="GO" id="GO:0003887">
    <property type="term" value="F:DNA-directed DNA polymerase activity"/>
    <property type="evidence" value="ECO:0007669"/>
    <property type="project" value="UniProtKB-KW"/>
</dbReference>
<sequence length="122" mass="13654">MYEFFKSGYTGGSVDVYIPYGKNLFSYDVNSLYPYVMKSFPMPVGNPIQFEGDITLVNKDAFGFFEVEVTAPKNMNIPLLQCRINTNTGIKTISPLGKGGIGYLPIISFIFYILIKLSINIL</sequence>
<evidence type="ECO:0000256" key="5">
    <source>
        <dbReference type="ARBA" id="ARBA00022705"/>
    </source>
</evidence>
<keyword evidence="3" id="KW-0808">Transferase</keyword>
<evidence type="ECO:0000256" key="3">
    <source>
        <dbReference type="ARBA" id="ARBA00022679"/>
    </source>
</evidence>
<evidence type="ECO:0000256" key="8">
    <source>
        <dbReference type="ARBA" id="ARBA00049244"/>
    </source>
</evidence>
<dbReference type="EC" id="2.7.7.7" evidence="2"/>
<dbReference type="GO" id="GO:0003677">
    <property type="term" value="F:DNA binding"/>
    <property type="evidence" value="ECO:0007669"/>
    <property type="project" value="UniProtKB-KW"/>
</dbReference>
<feature type="transmembrane region" description="Helical" evidence="9">
    <location>
        <begin position="101"/>
        <end position="119"/>
    </location>
</feature>
<dbReference type="Pfam" id="PF03175">
    <property type="entry name" value="DNA_pol_B_2"/>
    <property type="match status" value="1"/>
</dbReference>
<keyword evidence="11" id="KW-0496">Mitochondrion</keyword>
<dbReference type="InterPro" id="IPR043502">
    <property type="entry name" value="DNA/RNA_pol_sf"/>
</dbReference>
<dbReference type="GeneID" id="36938717"/>
<keyword evidence="5" id="KW-0235">DNA replication</keyword>
<keyword evidence="7" id="KW-0238">DNA-binding</keyword>
<evidence type="ECO:0000256" key="9">
    <source>
        <dbReference type="SAM" id="Phobius"/>
    </source>
</evidence>
<dbReference type="EMBL" id="MG602719">
    <property type="protein sequence ID" value="AWA82204.1"/>
    <property type="molecule type" value="Genomic_DNA"/>
</dbReference>
<evidence type="ECO:0000256" key="1">
    <source>
        <dbReference type="ARBA" id="ARBA00005755"/>
    </source>
</evidence>
<dbReference type="GO" id="GO:0006260">
    <property type="term" value="P:DNA replication"/>
    <property type="evidence" value="ECO:0007669"/>
    <property type="project" value="UniProtKB-KW"/>
</dbReference>
<evidence type="ECO:0000256" key="7">
    <source>
        <dbReference type="ARBA" id="ARBA00023125"/>
    </source>
</evidence>
<name>A0A2U3TMN3_9AGAM</name>
<keyword evidence="4" id="KW-0548">Nucleotidyltransferase</keyword>
<evidence type="ECO:0000313" key="11">
    <source>
        <dbReference type="EMBL" id="AWA82204.1"/>
    </source>
</evidence>
<proteinExistence type="inferred from homology"/>
<evidence type="ECO:0000259" key="10">
    <source>
        <dbReference type="Pfam" id="PF03175"/>
    </source>
</evidence>
<evidence type="ECO:0000256" key="6">
    <source>
        <dbReference type="ARBA" id="ARBA00022932"/>
    </source>
</evidence>
<keyword evidence="9" id="KW-1133">Transmembrane helix</keyword>
<dbReference type="InterPro" id="IPR023211">
    <property type="entry name" value="DNA_pol_palm_dom_sf"/>
</dbReference>
<accession>A0A2U3TMN3</accession>
<keyword evidence="6" id="KW-0239">DNA-directed DNA polymerase</keyword>
<dbReference type="GO" id="GO:0000166">
    <property type="term" value="F:nucleotide binding"/>
    <property type="evidence" value="ECO:0007669"/>
    <property type="project" value="InterPro"/>
</dbReference>
<reference evidence="11" key="1">
    <citation type="journal article" date="2018" name="Int. J. Biol. Macromol.">
        <title>Characterization of the mitochondrial genomes of three species in the ectomycorrhizal genus Cantharellus and phylogeny of Agaricomycetes.</title>
        <authorList>
            <person name="Li Q."/>
            <person name="Liao M."/>
            <person name="Yang M."/>
            <person name="Xiong C."/>
            <person name="Jin X."/>
            <person name="Chen Z."/>
            <person name="Huang W."/>
        </authorList>
    </citation>
    <scope>NUCLEOTIDE SEQUENCE</scope>
    <source>
        <strain evidence="11">S144</strain>
    </source>
</reference>
<protein>
    <recommendedName>
        <fullName evidence="2">DNA-directed DNA polymerase</fullName>
        <ecNumber evidence="2">2.7.7.7</ecNumber>
    </recommendedName>
</protein>
<evidence type="ECO:0000256" key="2">
    <source>
        <dbReference type="ARBA" id="ARBA00012417"/>
    </source>
</evidence>
<comment type="similarity">
    <text evidence="1">Belongs to the DNA polymerase type-B family.</text>
</comment>
<evidence type="ECO:0000256" key="4">
    <source>
        <dbReference type="ARBA" id="ARBA00022695"/>
    </source>
</evidence>
<geneLocation type="mitochondrion" evidence="11"/>
<dbReference type="RefSeq" id="YP_009486079.1">
    <property type="nucleotide sequence ID" value="NC_037757.1"/>
</dbReference>
<dbReference type="InterPro" id="IPR004868">
    <property type="entry name" value="DNA-dir_DNA_pol_B_mt/vir"/>
</dbReference>
<dbReference type="PANTHER" id="PTHR33568">
    <property type="entry name" value="DNA POLYMERASE"/>
    <property type="match status" value="1"/>
</dbReference>